<dbReference type="Pfam" id="PF00300">
    <property type="entry name" value="His_Phos_1"/>
    <property type="match status" value="1"/>
</dbReference>
<sequence>MIWFLRHSERLAFDEDKWVKSKRYKTNKFDAPLKKETGEKIAINATNKIINNDKNIDQIDYIYSSPMTRTIQTAIFVQKQIKKKTGRFIPIRLEYGLKEMHVLLPFQNMQYNSKTNKYYFKLNKKETIVLDSSLNKVNLNKKYKKYIDDKYKSLYSYQDVKYCDFNYLDGANRVLKTIKYINKQKNKNYIVVSHCISIINMVPYFTKKILPPEVQEKIYGKNWCSLVGINNNKIIYNPLTDS</sequence>
<dbReference type="PANTHER" id="PTHR16469:SF27">
    <property type="entry name" value="UBIQUITIN-ASSOCIATED AND SH3 DOMAIN-CONTAINING BA-RELATED"/>
    <property type="match status" value="1"/>
</dbReference>
<dbReference type="Gene3D" id="3.40.50.1240">
    <property type="entry name" value="Phosphoglycerate mutase-like"/>
    <property type="match status" value="1"/>
</dbReference>
<accession>A0A5E8CM15</accession>
<gene>
    <name evidence="1" type="ORF">CPAV1605_977</name>
</gene>
<organism evidence="1">
    <name type="scientific">seawater metagenome</name>
    <dbReference type="NCBI Taxonomy" id="1561972"/>
    <lineage>
        <taxon>unclassified sequences</taxon>
        <taxon>metagenomes</taxon>
        <taxon>ecological metagenomes</taxon>
    </lineage>
</organism>
<dbReference type="PANTHER" id="PTHR16469">
    <property type="entry name" value="UBIQUITIN-ASSOCIATED AND SH3 DOMAIN-CONTAINING BA-RELATED"/>
    <property type="match status" value="1"/>
</dbReference>
<dbReference type="CDD" id="cd07067">
    <property type="entry name" value="HP_PGM_like"/>
    <property type="match status" value="1"/>
</dbReference>
<dbReference type="InterPro" id="IPR051710">
    <property type="entry name" value="Phosphatase_SH3-domain"/>
</dbReference>
<evidence type="ECO:0008006" key="2">
    <source>
        <dbReference type="Google" id="ProtNLM"/>
    </source>
</evidence>
<evidence type="ECO:0000313" key="1">
    <source>
        <dbReference type="EMBL" id="VVU95252.1"/>
    </source>
</evidence>
<proteinExistence type="predicted"/>
<dbReference type="EMBL" id="CABVLZ010000004">
    <property type="protein sequence ID" value="VVU95252.1"/>
    <property type="molecule type" value="Genomic_DNA"/>
</dbReference>
<dbReference type="InterPro" id="IPR013078">
    <property type="entry name" value="His_Pase_superF_clade-1"/>
</dbReference>
<dbReference type="SUPFAM" id="SSF53254">
    <property type="entry name" value="Phosphoglycerate mutase-like"/>
    <property type="match status" value="1"/>
</dbReference>
<protein>
    <recommendedName>
        <fullName evidence="2">Histidine phosphatase superfamily (Branch 1)</fullName>
    </recommendedName>
</protein>
<name>A0A5E8CM15_9ZZZZ</name>
<dbReference type="AlphaFoldDB" id="A0A5E8CM15"/>
<dbReference type="InterPro" id="IPR029033">
    <property type="entry name" value="His_PPase_superfam"/>
</dbReference>
<reference evidence="1" key="1">
    <citation type="submission" date="2019-09" db="EMBL/GenBank/DDBJ databases">
        <authorList>
            <person name="Needham M D."/>
        </authorList>
    </citation>
    <scope>NUCLEOTIDE SEQUENCE</scope>
</reference>